<dbReference type="GO" id="GO:0016094">
    <property type="term" value="P:polyprenol biosynthetic process"/>
    <property type="evidence" value="ECO:0007669"/>
    <property type="project" value="TreeGrafter"/>
</dbReference>
<feature type="binding site" evidence="2">
    <location>
        <position position="43"/>
    </location>
    <ligand>
        <name>substrate</name>
    </ligand>
</feature>
<comment type="function">
    <text evidence="2">Catalyzes the condensation of isopentenyl diphosphate (IPP) with allylic pyrophosphates generating different type of terpenoids.</text>
</comment>
<accession>A0A1U7CMA0</accession>
<dbReference type="OrthoDB" id="4191603at2"/>
<dbReference type="EMBL" id="CP019082">
    <property type="protein sequence ID" value="APW60039.1"/>
    <property type="molecule type" value="Genomic_DNA"/>
</dbReference>
<comment type="similarity">
    <text evidence="2">Belongs to the UPP synthase family.</text>
</comment>
<dbReference type="Gene3D" id="3.40.1180.10">
    <property type="entry name" value="Decaprenyl diphosphate synthase-like"/>
    <property type="match status" value="1"/>
</dbReference>
<keyword evidence="4" id="KW-1185">Reference proteome</keyword>
<dbReference type="SUPFAM" id="SSF64005">
    <property type="entry name" value="Undecaprenyl diphosphate synthase"/>
    <property type="match status" value="1"/>
</dbReference>
<keyword evidence="1 2" id="KW-0808">Transferase</keyword>
<dbReference type="InterPro" id="IPR001441">
    <property type="entry name" value="UPP_synth-like"/>
</dbReference>
<feature type="binding site" evidence="2">
    <location>
        <begin position="83"/>
        <end position="85"/>
    </location>
    <ligand>
        <name>substrate</name>
    </ligand>
</feature>
<organism evidence="3 4">
    <name type="scientific">Paludisphaera borealis</name>
    <dbReference type="NCBI Taxonomy" id="1387353"/>
    <lineage>
        <taxon>Bacteria</taxon>
        <taxon>Pseudomonadati</taxon>
        <taxon>Planctomycetota</taxon>
        <taxon>Planctomycetia</taxon>
        <taxon>Isosphaerales</taxon>
        <taxon>Isosphaeraceae</taxon>
        <taxon>Paludisphaera</taxon>
    </lineage>
</organism>
<dbReference type="GO" id="GO:0000287">
    <property type="term" value="F:magnesium ion binding"/>
    <property type="evidence" value="ECO:0007669"/>
    <property type="project" value="UniProtKB-UniRule"/>
</dbReference>
<dbReference type="Proteomes" id="UP000186309">
    <property type="component" value="Chromosome"/>
</dbReference>
<name>A0A1U7CMA0_9BACT</name>
<protein>
    <recommendedName>
        <fullName evidence="2">Isoprenyl transferase</fullName>
        <ecNumber evidence="2">2.5.1.-</ecNumber>
    </recommendedName>
</protein>
<dbReference type="InterPro" id="IPR036424">
    <property type="entry name" value="UPP_synth-like_sf"/>
</dbReference>
<proteinExistence type="inferred from homology"/>
<evidence type="ECO:0000313" key="4">
    <source>
        <dbReference type="Proteomes" id="UP000186309"/>
    </source>
</evidence>
<dbReference type="AlphaFoldDB" id="A0A1U7CMA0"/>
<feature type="binding site" evidence="2">
    <location>
        <position position="87"/>
    </location>
    <ligand>
        <name>substrate</name>
    </ligand>
</feature>
<dbReference type="EC" id="2.5.1.-" evidence="2"/>
<feature type="binding site" evidence="2">
    <location>
        <position position="51"/>
    </location>
    <ligand>
        <name>substrate</name>
    </ligand>
</feature>
<dbReference type="FunFam" id="3.40.1180.10:FF:000001">
    <property type="entry name" value="(2E,6E)-farnesyl-diphosphate-specific ditrans,polycis-undecaprenyl-diphosphate synthase"/>
    <property type="match status" value="1"/>
</dbReference>
<gene>
    <name evidence="3" type="primary">uppS</name>
    <name evidence="3" type="ORF">BSF38_01501</name>
</gene>
<feature type="binding site" evidence="2">
    <location>
        <position position="206"/>
    </location>
    <ligand>
        <name>substrate</name>
    </ligand>
</feature>
<feature type="binding site" evidence="2">
    <location>
        <begin position="212"/>
        <end position="214"/>
    </location>
    <ligand>
        <name>substrate</name>
    </ligand>
</feature>
<dbReference type="NCBIfam" id="NF011405">
    <property type="entry name" value="PRK14830.1"/>
    <property type="match status" value="1"/>
</dbReference>
<dbReference type="PANTHER" id="PTHR10291:SF0">
    <property type="entry name" value="DEHYDRODOLICHYL DIPHOSPHATE SYNTHASE 2"/>
    <property type="match status" value="1"/>
</dbReference>
<dbReference type="GO" id="GO:0045547">
    <property type="term" value="F:ditrans,polycis-polyprenyl diphosphate synthase [(2E,6E)-farnesyl diphosphate specific] activity"/>
    <property type="evidence" value="ECO:0007669"/>
    <property type="project" value="TreeGrafter"/>
</dbReference>
<feature type="active site" description="Proton acceptor" evidence="2">
    <location>
        <position position="86"/>
    </location>
</feature>
<comment type="subunit">
    <text evidence="2">Homodimer.</text>
</comment>
<evidence type="ECO:0000256" key="1">
    <source>
        <dbReference type="ARBA" id="ARBA00022679"/>
    </source>
</evidence>
<dbReference type="Pfam" id="PF01255">
    <property type="entry name" value="Prenyltransf"/>
    <property type="match status" value="1"/>
</dbReference>
<dbReference type="InterPro" id="IPR018520">
    <property type="entry name" value="UPP_synth-like_CS"/>
</dbReference>
<feature type="binding site" evidence="2">
    <location>
        <position position="225"/>
    </location>
    <ligand>
        <name>Mg(2+)</name>
        <dbReference type="ChEBI" id="CHEBI:18420"/>
    </ligand>
</feature>
<feature type="binding site" evidence="2">
    <location>
        <position position="55"/>
    </location>
    <ligand>
        <name>substrate</name>
    </ligand>
</feature>
<evidence type="ECO:0000313" key="3">
    <source>
        <dbReference type="EMBL" id="APW60039.1"/>
    </source>
</evidence>
<dbReference type="CDD" id="cd00475">
    <property type="entry name" value="Cis_IPPS"/>
    <property type="match status" value="1"/>
</dbReference>
<dbReference type="PROSITE" id="PS01066">
    <property type="entry name" value="UPP_SYNTHASE"/>
    <property type="match status" value="1"/>
</dbReference>
<keyword evidence="2" id="KW-0479">Metal-binding</keyword>
<comment type="cofactor">
    <cofactor evidence="2">
        <name>Mg(2+)</name>
        <dbReference type="ChEBI" id="CHEBI:18420"/>
    </cofactor>
    <text evidence="2">Binds 2 magnesium ions per subunit.</text>
</comment>
<reference evidence="4" key="1">
    <citation type="submission" date="2016-12" db="EMBL/GenBank/DDBJ databases">
        <title>Comparative genomics of four Isosphaeraceae planctomycetes: a common pool of plasmids and glycoside hydrolase genes.</title>
        <authorList>
            <person name="Ivanova A."/>
        </authorList>
    </citation>
    <scope>NUCLEOTIDE SEQUENCE [LARGE SCALE GENOMIC DNA]</scope>
    <source>
        <strain evidence="4">PX4</strain>
    </source>
</reference>
<evidence type="ECO:0000256" key="2">
    <source>
        <dbReference type="HAMAP-Rule" id="MF_01139"/>
    </source>
</evidence>
<dbReference type="NCBIfam" id="TIGR00055">
    <property type="entry name" value="uppS"/>
    <property type="match status" value="1"/>
</dbReference>
<keyword evidence="2" id="KW-0460">Magnesium</keyword>
<dbReference type="KEGG" id="pbor:BSF38_01501"/>
<feature type="binding site" evidence="2">
    <location>
        <position position="89"/>
    </location>
    <ligand>
        <name>substrate</name>
    </ligand>
</feature>
<dbReference type="PANTHER" id="PTHR10291">
    <property type="entry name" value="DEHYDRODOLICHYL DIPHOSPHATE SYNTHASE FAMILY MEMBER"/>
    <property type="match status" value="1"/>
</dbReference>
<feature type="binding site" evidence="2">
    <location>
        <begin position="39"/>
        <end position="42"/>
    </location>
    <ligand>
        <name>substrate</name>
    </ligand>
</feature>
<feature type="active site" evidence="2">
    <location>
        <position position="38"/>
    </location>
</feature>
<sequence length="270" mass="30168">MRAETRPPLKTTEEGMARLDAWGLKPEQLPRHVAIIMDGNGRWAQHRGFPRIVGHRRGIQSVRAVVEEGCRLGLEQLTLYCLSVENWKRPPRELRFLMRLLRHFLSVERAELMDQNVQLRMIGRREGLPDEVLAEFDRTAAATAGNTGMTLRLAVNYGGRTEIADAAKRLAEDVRDGKVDPSRVDEALFAGYLDTAGASDPDLLIRTAGEMRISNFLLWQISYTELWVTPTLWPDFRGADLLQACTDYAARERKFGGLPASALAAGTPAG</sequence>
<dbReference type="STRING" id="1387353.BSF38_01501"/>
<dbReference type="HAMAP" id="MF_01139">
    <property type="entry name" value="ISPT"/>
    <property type="match status" value="1"/>
</dbReference>
<feature type="binding site" evidence="2">
    <location>
        <position position="38"/>
    </location>
    <ligand>
        <name>Mg(2+)</name>
        <dbReference type="ChEBI" id="CHEBI:18420"/>
    </ligand>
</feature>